<accession>A0A1Y2FG31</accession>
<evidence type="ECO:0008006" key="4">
    <source>
        <dbReference type="Google" id="ProtNLM"/>
    </source>
</evidence>
<proteinExistence type="predicted"/>
<feature type="region of interest" description="Disordered" evidence="1">
    <location>
        <begin position="389"/>
        <end position="432"/>
    </location>
</feature>
<dbReference type="AlphaFoldDB" id="A0A1Y2FG31"/>
<evidence type="ECO:0000256" key="1">
    <source>
        <dbReference type="SAM" id="MobiDB-lite"/>
    </source>
</evidence>
<dbReference type="RefSeq" id="XP_040725448.1">
    <property type="nucleotide sequence ID" value="XM_040869291.1"/>
</dbReference>
<dbReference type="GeneID" id="63785890"/>
<dbReference type="EMBL" id="MCFI01000009">
    <property type="protein sequence ID" value="ORY82577.1"/>
    <property type="molecule type" value="Genomic_DNA"/>
</dbReference>
<reference evidence="2 3" key="1">
    <citation type="submission" date="2016-07" db="EMBL/GenBank/DDBJ databases">
        <title>Pervasive Adenine N6-methylation of Active Genes in Fungi.</title>
        <authorList>
            <consortium name="DOE Joint Genome Institute"/>
            <person name="Mondo S.J."/>
            <person name="Dannebaum R.O."/>
            <person name="Kuo R.C."/>
            <person name="Labutti K."/>
            <person name="Haridas S."/>
            <person name="Kuo A."/>
            <person name="Salamov A."/>
            <person name="Ahrendt S.R."/>
            <person name="Lipzen A."/>
            <person name="Sullivan W."/>
            <person name="Andreopoulos W.B."/>
            <person name="Clum A."/>
            <person name="Lindquist E."/>
            <person name="Daum C."/>
            <person name="Ramamoorthy G.K."/>
            <person name="Gryganskyi A."/>
            <person name="Culley D."/>
            <person name="Magnuson J.K."/>
            <person name="James T.Y."/>
            <person name="O'Malley M.A."/>
            <person name="Stajich J.E."/>
            <person name="Spatafora J.W."/>
            <person name="Visel A."/>
            <person name="Grigoriev I.V."/>
        </authorList>
    </citation>
    <scope>NUCLEOTIDE SEQUENCE [LARGE SCALE GENOMIC DNA]</scope>
    <source>
        <strain evidence="2 3">12-1054</strain>
    </source>
</reference>
<evidence type="ECO:0000313" key="3">
    <source>
        <dbReference type="Proteomes" id="UP000193685"/>
    </source>
</evidence>
<gene>
    <name evidence="2" type="ORF">BCR37DRAFT_379585</name>
</gene>
<evidence type="ECO:0000313" key="2">
    <source>
        <dbReference type="EMBL" id="ORY82577.1"/>
    </source>
</evidence>
<organism evidence="2 3">
    <name type="scientific">Protomyces lactucae-debilis</name>
    <dbReference type="NCBI Taxonomy" id="2754530"/>
    <lineage>
        <taxon>Eukaryota</taxon>
        <taxon>Fungi</taxon>
        <taxon>Dikarya</taxon>
        <taxon>Ascomycota</taxon>
        <taxon>Taphrinomycotina</taxon>
        <taxon>Taphrinomycetes</taxon>
        <taxon>Taphrinales</taxon>
        <taxon>Protomycetaceae</taxon>
        <taxon>Protomyces</taxon>
    </lineage>
</organism>
<feature type="compositionally biased region" description="Low complexity" evidence="1">
    <location>
        <begin position="410"/>
        <end position="425"/>
    </location>
</feature>
<sequence length="591" mass="65314">MTAIMTGSAPLSLQVYERQQRLAAQGRTDDPAARMTPTRTPSNAPIMAHIEKESSKIVDEHGKYLSIELRDPTRVYTALDHIIGSVSFKDVALGARKVRPSKPYTPLDLADKVLIVSLLGVQHVSYQTWNVQKNCYAPKQTEWVFLRQAQSVPLVDVEDHAPFAFELPAMLQPHQCPLGDLNHLSLSPSCGDVSDFGKAVAAGPHATQIVYMIKAELKHYGSIFCMARQKFTFFPSGFHRPDPRWIDTMQARHDSATIDPVARPVENAIGKRAGELKYRVLCATLTTTNDDTASTSPLTLLLTYTGAKPPSIEKIRLNLFATTVKRTEHRHTNDGSPEHTNTTVKELGAFTLDAALSRSQWTRAAPKPSVGRAMSCISVLSDEQAVANTRWHKTTSNPTKSSSLRERGLSFSTTRTITRSSGSSGEAKEPSPTWRMRCTIPVSLPSGERIVPSFESCLVARRYRVQVLFHLAGYQTVMFMVPVWICRRGAPQGMAGRCADRFLSGRGEEVLEEEDAEGEAIVPTETRRLEVLDYDGNLDDTGSQEAAPTYAHVQAQLSPAAPISSTPTYTLPQDLWEWQVRAVWEDKADGA</sequence>
<dbReference type="OrthoDB" id="2283785at2759"/>
<dbReference type="STRING" id="56484.A0A1Y2FG31"/>
<dbReference type="Proteomes" id="UP000193685">
    <property type="component" value="Unassembled WGS sequence"/>
</dbReference>
<protein>
    <recommendedName>
        <fullName evidence="4">Arrestin-like N-terminal domain-containing protein</fullName>
    </recommendedName>
</protein>
<keyword evidence="3" id="KW-1185">Reference proteome</keyword>
<comment type="caution">
    <text evidence="2">The sequence shown here is derived from an EMBL/GenBank/DDBJ whole genome shotgun (WGS) entry which is preliminary data.</text>
</comment>
<name>A0A1Y2FG31_PROLT</name>